<dbReference type="EMBL" id="JAGTXO010000073">
    <property type="protein sequence ID" value="KAG8457358.1"/>
    <property type="molecule type" value="Genomic_DNA"/>
</dbReference>
<dbReference type="Pfam" id="PF09745">
    <property type="entry name" value="NSRP1_N"/>
    <property type="match status" value="1"/>
</dbReference>
<feature type="compositionally biased region" description="Low complexity" evidence="3">
    <location>
        <begin position="260"/>
        <end position="272"/>
    </location>
</feature>
<name>A0A8J6C752_DIALT</name>
<evidence type="ECO:0000259" key="4">
    <source>
        <dbReference type="Pfam" id="PF09745"/>
    </source>
</evidence>
<evidence type="ECO:0000256" key="3">
    <source>
        <dbReference type="SAM" id="MobiDB-lite"/>
    </source>
</evidence>
<evidence type="ECO:0000313" key="5">
    <source>
        <dbReference type="EMBL" id="KAG8457358.1"/>
    </source>
</evidence>
<accession>A0A8J6C752</accession>
<dbReference type="OMA" id="EMQRWDA"/>
<evidence type="ECO:0000256" key="2">
    <source>
        <dbReference type="ARBA" id="ARBA00023054"/>
    </source>
</evidence>
<proteinExistence type="inferred from homology"/>
<keyword evidence="2" id="KW-0175">Coiled coil</keyword>
<dbReference type="OrthoDB" id="446635at2759"/>
<keyword evidence="6" id="KW-1185">Reference proteome</keyword>
<reference evidence="5" key="1">
    <citation type="submission" date="2021-05" db="EMBL/GenBank/DDBJ databases">
        <title>The genome of the haptophyte Pavlova lutheri (Diacronema luteri, Pavlovales) - a model for lipid biosynthesis in eukaryotic algae.</title>
        <authorList>
            <person name="Hulatt C.J."/>
            <person name="Posewitz M.C."/>
        </authorList>
    </citation>
    <scope>NUCLEOTIDE SEQUENCE</scope>
    <source>
        <strain evidence="5">NIVA-4/92</strain>
    </source>
</reference>
<dbReference type="InterPro" id="IPR018612">
    <property type="entry name" value="NSRP1_N"/>
</dbReference>
<feature type="region of interest" description="Disordered" evidence="3">
    <location>
        <begin position="191"/>
        <end position="311"/>
    </location>
</feature>
<comment type="similarity">
    <text evidence="1">Belongs to the NSRP1 family.</text>
</comment>
<comment type="caution">
    <text evidence="5">The sequence shown here is derived from an EMBL/GenBank/DDBJ whole genome shotgun (WGS) entry which is preliminary data.</text>
</comment>
<protein>
    <recommendedName>
        <fullName evidence="4">Nuclear speckle splicing regulatory protein 1 N-terminal domain-containing protein</fullName>
    </recommendedName>
</protein>
<dbReference type="AlphaFoldDB" id="A0A8J6C752"/>
<feature type="compositionally biased region" description="Low complexity" evidence="3">
    <location>
        <begin position="236"/>
        <end position="246"/>
    </location>
</feature>
<dbReference type="GO" id="GO:0000381">
    <property type="term" value="P:regulation of alternative mRNA splicing, via spliceosome"/>
    <property type="evidence" value="ECO:0007669"/>
    <property type="project" value="InterPro"/>
</dbReference>
<feature type="domain" description="Nuclear speckle splicing regulatory protein 1 N-terminal" evidence="4">
    <location>
        <begin position="66"/>
        <end position="182"/>
    </location>
</feature>
<dbReference type="PANTHER" id="PTHR31938">
    <property type="entry name" value="NUCLEAR SPECKLE SPLICING REGULATORY PROTEIN 1"/>
    <property type="match status" value="1"/>
</dbReference>
<sequence length="361" mass="38034">MDASRVTFGLANKPGLQVGQKGKKYGLVRPAVAGTSIFGAAALEDESAAEQVRRDAAAKHSRADVRQVHDAALSEDPTVFDYDGVYDAMQERRAEQTSAARARDNQPRYMGSIIEAARLRTIENDRVYERKLLKEREVDAELYEDKEKFVTSAYRAKLAERAAHDIALREQAELEARQDVTKRRDLSDFHRNLLFGNPPERGGAGAAAAAAAQSNAPGSLARASTAPRTSPPAPTRAPAAAASSTPPSSPLDGSGGAGAVRGAAAAVPLARGGEAREAPASAQPPSLGPAPPMDLPSHVPMASVGLASREASEREAAAAAVASTASAAKFARRNDDDAIRSARERYLQRKGGRPLGVPESE</sequence>
<evidence type="ECO:0000256" key="1">
    <source>
        <dbReference type="ARBA" id="ARBA00010126"/>
    </source>
</evidence>
<gene>
    <name evidence="5" type="ORF">KFE25_014087</name>
</gene>
<dbReference type="InterPro" id="IPR042816">
    <property type="entry name" value="Nsrp1"/>
</dbReference>
<evidence type="ECO:0000313" key="6">
    <source>
        <dbReference type="Proteomes" id="UP000751190"/>
    </source>
</evidence>
<dbReference type="PANTHER" id="PTHR31938:SF4">
    <property type="entry name" value="NUCLEAR SPECKLE SPLICING REGULATORY PROTEIN 1"/>
    <property type="match status" value="1"/>
</dbReference>
<organism evidence="5 6">
    <name type="scientific">Diacronema lutheri</name>
    <name type="common">Unicellular marine alga</name>
    <name type="synonym">Monochrysis lutheri</name>
    <dbReference type="NCBI Taxonomy" id="2081491"/>
    <lineage>
        <taxon>Eukaryota</taxon>
        <taxon>Haptista</taxon>
        <taxon>Haptophyta</taxon>
        <taxon>Pavlovophyceae</taxon>
        <taxon>Pavlovales</taxon>
        <taxon>Pavlovaceae</taxon>
        <taxon>Diacronema</taxon>
    </lineage>
</organism>
<dbReference type="Proteomes" id="UP000751190">
    <property type="component" value="Unassembled WGS sequence"/>
</dbReference>